<sequence>MWQIYDDLIALIPPHLTVQRLTRSQRRIYVQSDAGVGTAMLFTTKAVDLQQDVGADLHTVAKKIKSWDFNQASIGLAAINSYLNQPAQINQAQLKLIDRQDVFEEYLHCRQKMATIGHFHYLDHYPELKKRLTVFELQPSPGDYPASASEFLLPQMQVVFITASTLVNKTLPRLLTLAQHAEVILVGGSTPLADALFQHGVHKLAATYLSALPQTKKTKGQALVYLEKGTTHASNKTLGIDRVKF</sequence>
<dbReference type="Pfam" id="PF04016">
    <property type="entry name" value="DUF364"/>
    <property type="match status" value="1"/>
</dbReference>
<dbReference type="GO" id="GO:0005524">
    <property type="term" value="F:ATP binding"/>
    <property type="evidence" value="ECO:0007669"/>
    <property type="project" value="UniProtKB-KW"/>
</dbReference>
<protein>
    <submittedName>
        <fullName evidence="3">Molybdenum transport ATP-binding protein ModC (TC 3.A.1.8.1)</fullName>
    </submittedName>
</protein>
<dbReference type="EMBL" id="LT634362">
    <property type="protein sequence ID" value="SFZ88951.1"/>
    <property type="molecule type" value="Genomic_DNA"/>
</dbReference>
<dbReference type="Pfam" id="PF13938">
    <property type="entry name" value="DUF4213"/>
    <property type="match status" value="1"/>
</dbReference>
<dbReference type="SUPFAM" id="SSF159713">
    <property type="entry name" value="Dhaf3308-like"/>
    <property type="match status" value="1"/>
</dbReference>
<dbReference type="InterPro" id="IPR025251">
    <property type="entry name" value="DUF4213"/>
</dbReference>
<dbReference type="AlphaFoldDB" id="A0A1K2I9A1"/>
<evidence type="ECO:0000259" key="2">
    <source>
        <dbReference type="Pfam" id="PF13938"/>
    </source>
</evidence>
<accession>A0A1K2I9A1</accession>
<evidence type="ECO:0000259" key="1">
    <source>
        <dbReference type="Pfam" id="PF04016"/>
    </source>
</evidence>
<feature type="domain" description="DUF4213" evidence="2">
    <location>
        <begin position="5"/>
        <end position="82"/>
    </location>
</feature>
<gene>
    <name evidence="3" type="ORF">LREN565_2064</name>
</gene>
<dbReference type="Gene3D" id="3.30.390.100">
    <property type="match status" value="1"/>
</dbReference>
<evidence type="ECO:0000313" key="3">
    <source>
        <dbReference type="EMBL" id="SFZ88951.1"/>
    </source>
</evidence>
<keyword evidence="3" id="KW-0547">Nucleotide-binding</keyword>
<feature type="domain" description="Putative heavy-metal chelation" evidence="1">
    <location>
        <begin position="108"/>
        <end position="208"/>
    </location>
</feature>
<organism evidence="3">
    <name type="scientific">Loigolactobacillus rennini</name>
    <dbReference type="NCBI Taxonomy" id="238013"/>
    <lineage>
        <taxon>Bacteria</taxon>
        <taxon>Bacillati</taxon>
        <taxon>Bacillota</taxon>
        <taxon>Bacilli</taxon>
        <taxon>Lactobacillales</taxon>
        <taxon>Lactobacillaceae</taxon>
        <taxon>Loigolactobacillus</taxon>
    </lineage>
</organism>
<proteinExistence type="predicted"/>
<name>A0A1K2I9A1_9LACO</name>
<dbReference type="InterPro" id="IPR007161">
    <property type="entry name" value="DUF364"/>
</dbReference>
<keyword evidence="3" id="KW-0067">ATP-binding</keyword>
<reference evidence="3" key="1">
    <citation type="submission" date="2016-11" db="EMBL/GenBank/DDBJ databases">
        <authorList>
            <person name="Jaros S."/>
            <person name="Januszkiewicz K."/>
            <person name="Wedrychowicz H."/>
        </authorList>
    </citation>
    <scope>NUCLEOTIDE SEQUENCE</scope>
    <source>
        <strain evidence="3">ACA-DC 565</strain>
    </source>
</reference>
<dbReference type="Gene3D" id="3.40.50.11590">
    <property type="match status" value="1"/>
</dbReference>